<feature type="region of interest" description="Disordered" evidence="3">
    <location>
        <begin position="92"/>
        <end position="126"/>
    </location>
</feature>
<reference evidence="5" key="1">
    <citation type="submission" date="2023-04" db="EMBL/GenBank/DDBJ databases">
        <title>Chromosome-level genome of Chaenocephalus aceratus.</title>
        <authorList>
            <person name="Park H."/>
        </authorList>
    </citation>
    <scope>NUCLEOTIDE SEQUENCE</scope>
    <source>
        <strain evidence="5">DE</strain>
        <tissue evidence="5">Muscle</tissue>
    </source>
</reference>
<organism evidence="5 6">
    <name type="scientific">Dissostichus eleginoides</name>
    <name type="common">Patagonian toothfish</name>
    <name type="synonym">Dissostichus amissus</name>
    <dbReference type="NCBI Taxonomy" id="100907"/>
    <lineage>
        <taxon>Eukaryota</taxon>
        <taxon>Metazoa</taxon>
        <taxon>Chordata</taxon>
        <taxon>Craniata</taxon>
        <taxon>Vertebrata</taxon>
        <taxon>Euteleostomi</taxon>
        <taxon>Actinopterygii</taxon>
        <taxon>Neopterygii</taxon>
        <taxon>Teleostei</taxon>
        <taxon>Neoteleostei</taxon>
        <taxon>Acanthomorphata</taxon>
        <taxon>Eupercaria</taxon>
        <taxon>Perciformes</taxon>
        <taxon>Notothenioidei</taxon>
        <taxon>Nototheniidae</taxon>
        <taxon>Dissostichus</taxon>
    </lineage>
</organism>
<feature type="non-terminal residue" evidence="5">
    <location>
        <position position="376"/>
    </location>
</feature>
<keyword evidence="5" id="KW-0371">Homeobox</keyword>
<feature type="coiled-coil region" evidence="2">
    <location>
        <begin position="257"/>
        <end position="291"/>
    </location>
</feature>
<dbReference type="PANTHER" id="PTHR14043">
    <property type="entry name" value="CCAAT DISPLACEMENT PROTEIN-RELATED"/>
    <property type="match status" value="1"/>
</dbReference>
<evidence type="ECO:0000256" key="4">
    <source>
        <dbReference type="SAM" id="SignalP"/>
    </source>
</evidence>
<accession>A0AAD9C2L5</accession>
<protein>
    <submittedName>
        <fullName evidence="5">Homeobox protein cut-like 2</fullName>
    </submittedName>
</protein>
<dbReference type="AlphaFoldDB" id="A0AAD9C2L5"/>
<comment type="caution">
    <text evidence="5">The sequence shown here is derived from an EMBL/GenBank/DDBJ whole genome shotgun (WGS) entry which is preliminary data.</text>
</comment>
<feature type="non-terminal residue" evidence="5">
    <location>
        <position position="1"/>
    </location>
</feature>
<evidence type="ECO:0000256" key="3">
    <source>
        <dbReference type="SAM" id="MobiDB-lite"/>
    </source>
</evidence>
<keyword evidence="1 2" id="KW-0175">Coiled coil</keyword>
<keyword evidence="5" id="KW-0238">DNA-binding</keyword>
<dbReference type="EMBL" id="JASDAP010000013">
    <property type="protein sequence ID" value="KAK1893146.1"/>
    <property type="molecule type" value="Genomic_DNA"/>
</dbReference>
<feature type="compositionally biased region" description="Polar residues" evidence="3">
    <location>
        <begin position="216"/>
        <end position="238"/>
    </location>
</feature>
<feature type="compositionally biased region" description="Polar residues" evidence="3">
    <location>
        <begin position="200"/>
        <end position="209"/>
    </location>
</feature>
<evidence type="ECO:0000256" key="2">
    <source>
        <dbReference type="SAM" id="Coils"/>
    </source>
</evidence>
<feature type="compositionally biased region" description="Basic and acidic residues" evidence="3">
    <location>
        <begin position="95"/>
        <end position="112"/>
    </location>
</feature>
<feature type="signal peptide" evidence="4">
    <location>
        <begin position="1"/>
        <end position="17"/>
    </location>
</feature>
<gene>
    <name evidence="5" type="ORF">KUDE01_008216</name>
</gene>
<feature type="region of interest" description="Disordered" evidence="3">
    <location>
        <begin position="200"/>
        <end position="252"/>
    </location>
</feature>
<dbReference type="GO" id="GO:0000981">
    <property type="term" value="F:DNA-binding transcription factor activity, RNA polymerase II-specific"/>
    <property type="evidence" value="ECO:0007669"/>
    <property type="project" value="TreeGrafter"/>
</dbReference>
<proteinExistence type="predicted"/>
<evidence type="ECO:0000313" key="6">
    <source>
        <dbReference type="Proteomes" id="UP001228049"/>
    </source>
</evidence>
<dbReference type="GO" id="GO:0000977">
    <property type="term" value="F:RNA polymerase II transcription regulatory region sequence-specific DNA binding"/>
    <property type="evidence" value="ECO:0007669"/>
    <property type="project" value="TreeGrafter"/>
</dbReference>
<feature type="chain" id="PRO_5042168483" evidence="4">
    <location>
        <begin position="18"/>
        <end position="376"/>
    </location>
</feature>
<sequence>FGYIRGVALSLTLQVFALPHTHCSSHTLFPQDAPRSLSPSERCAFYLRSLSESFTSHRIVVLPQPFTKSRDRCEARRDGALFRFFLSSSKPAVGSERRGGERFDGEYEDRSRTPQGGGQSALKTSFEGLSSPELPSLCFGTRSHLLWCSAGRSTLSLHFAKASHTLEERLQHLHSEAPDSEALVREISGHWKRHLECLQQTESSESSGTLEAPGSSPASLMTPNSTPGPGASESPQQNHQDRGDEEESANVGLSDRLSEAKEKIKVLHSSLNAAQTELLDLRCKYNQERTNKAEEVDAIVLNLEKANQLEASLLVKDREMLRLLENIQRLQFTLQEVQESSANQMLELERQLAYKTEAIEYPQGDEAGFSERQLVP</sequence>
<name>A0AAD9C2L5_DISEL</name>
<dbReference type="PANTHER" id="PTHR14043:SF5">
    <property type="entry name" value="HOMEOBOX PROTEIN CUT-LIKE 2"/>
    <property type="match status" value="1"/>
</dbReference>
<dbReference type="GO" id="GO:0005634">
    <property type="term" value="C:nucleus"/>
    <property type="evidence" value="ECO:0007669"/>
    <property type="project" value="TreeGrafter"/>
</dbReference>
<keyword evidence="4" id="KW-0732">Signal</keyword>
<evidence type="ECO:0000313" key="5">
    <source>
        <dbReference type="EMBL" id="KAK1893146.1"/>
    </source>
</evidence>
<keyword evidence="6" id="KW-1185">Reference proteome</keyword>
<dbReference type="Proteomes" id="UP001228049">
    <property type="component" value="Unassembled WGS sequence"/>
</dbReference>
<evidence type="ECO:0000256" key="1">
    <source>
        <dbReference type="ARBA" id="ARBA00023054"/>
    </source>
</evidence>